<proteinExistence type="predicted"/>
<reference evidence="2 3" key="1">
    <citation type="submission" date="2019-01" db="EMBL/GenBank/DDBJ databases">
        <title>Sequencing of cultivated peanut Arachis hypogaea provides insights into genome evolution and oil improvement.</title>
        <authorList>
            <person name="Chen X."/>
        </authorList>
    </citation>
    <scope>NUCLEOTIDE SEQUENCE [LARGE SCALE GENOMIC DNA]</scope>
    <source>
        <strain evidence="3">cv. Fuhuasheng</strain>
        <tissue evidence="2">Leaves</tissue>
    </source>
</reference>
<keyword evidence="3" id="KW-1185">Reference proteome</keyword>
<sequence length="66" mass="7074">MTELAIEGEGGAEGSYAVSSNFGRALKAWVITSETMFAEDDGIESGEEEEIDIGEDTHGKKSQKSF</sequence>
<accession>A0A444X3H1</accession>
<evidence type="ECO:0000313" key="2">
    <source>
        <dbReference type="EMBL" id="RYQ84228.1"/>
    </source>
</evidence>
<evidence type="ECO:0000313" key="3">
    <source>
        <dbReference type="Proteomes" id="UP000289738"/>
    </source>
</evidence>
<name>A0A444X3H1_ARAHY</name>
<organism evidence="2 3">
    <name type="scientific">Arachis hypogaea</name>
    <name type="common">Peanut</name>
    <dbReference type="NCBI Taxonomy" id="3818"/>
    <lineage>
        <taxon>Eukaryota</taxon>
        <taxon>Viridiplantae</taxon>
        <taxon>Streptophyta</taxon>
        <taxon>Embryophyta</taxon>
        <taxon>Tracheophyta</taxon>
        <taxon>Spermatophyta</taxon>
        <taxon>Magnoliopsida</taxon>
        <taxon>eudicotyledons</taxon>
        <taxon>Gunneridae</taxon>
        <taxon>Pentapetalae</taxon>
        <taxon>rosids</taxon>
        <taxon>fabids</taxon>
        <taxon>Fabales</taxon>
        <taxon>Fabaceae</taxon>
        <taxon>Papilionoideae</taxon>
        <taxon>50 kb inversion clade</taxon>
        <taxon>dalbergioids sensu lato</taxon>
        <taxon>Dalbergieae</taxon>
        <taxon>Pterocarpus clade</taxon>
        <taxon>Arachis</taxon>
    </lineage>
</organism>
<dbReference type="EMBL" id="SDMP01000020">
    <property type="protein sequence ID" value="RYQ84228.1"/>
    <property type="molecule type" value="Genomic_DNA"/>
</dbReference>
<feature type="region of interest" description="Disordered" evidence="1">
    <location>
        <begin position="39"/>
        <end position="66"/>
    </location>
</feature>
<protein>
    <submittedName>
        <fullName evidence="2">Uncharacterized protein</fullName>
    </submittedName>
</protein>
<dbReference type="AlphaFoldDB" id="A0A444X3H1"/>
<dbReference type="Proteomes" id="UP000289738">
    <property type="component" value="Chromosome B10"/>
</dbReference>
<gene>
    <name evidence="2" type="ORF">Ahy_B10g103325</name>
</gene>
<evidence type="ECO:0000256" key="1">
    <source>
        <dbReference type="SAM" id="MobiDB-lite"/>
    </source>
</evidence>
<feature type="compositionally biased region" description="Acidic residues" evidence="1">
    <location>
        <begin position="39"/>
        <end position="54"/>
    </location>
</feature>
<comment type="caution">
    <text evidence="2">The sequence shown here is derived from an EMBL/GenBank/DDBJ whole genome shotgun (WGS) entry which is preliminary data.</text>
</comment>